<organismHost>
    <name type="scientific">Loxodonta africana</name>
    <name type="common">African elephant</name>
    <dbReference type="NCBI Taxonomy" id="9785"/>
</organismHost>
<dbReference type="EMBL" id="LN864565">
    <property type="protein sequence ID" value="CRL86481.1"/>
    <property type="molecule type" value="Genomic_DNA"/>
</dbReference>
<dbReference type="InterPro" id="IPR011705">
    <property type="entry name" value="BACK"/>
</dbReference>
<dbReference type="InterPro" id="IPR009177">
    <property type="entry name" value="Orthopox_C5"/>
</dbReference>
<accession>A0A0K2YWQ9</accession>
<reference evidence="5" key="1">
    <citation type="journal article" date="2015" name="J. Virol.">
        <title>Out of the reservoir: Phenotypic and genotypic characterization of a novel cowpox virus isolated from a common vole.</title>
        <authorList>
            <person name="Hoffmann D."/>
            <person name="Franke A."/>
            <person name="Jenckel M."/>
            <person name="Tamosiunaite A."/>
            <person name="Schluckebier J."/>
            <person name="Granzow H."/>
            <person name="Hoffmann B."/>
            <person name="Fischer S."/>
            <person name="Ulrich R.G."/>
            <person name="Hoper D."/>
            <person name="Goller K."/>
            <person name="Osterrieder N."/>
            <person name="Beer M."/>
        </authorList>
    </citation>
    <scope>NUCLEOTIDE SEQUENCE [LARGE SCALE GENOMIC DNA]</scope>
    <source>
        <strain evidence="5">RatPox09</strain>
    </source>
</reference>
<organismHost>
    <name type="scientific">Mus musculus</name>
    <name type="common">Mouse</name>
    <dbReference type="NCBI Taxonomy" id="10090"/>
</organismHost>
<evidence type="ECO:0000313" key="5">
    <source>
        <dbReference type="EMBL" id="CRL86481.1"/>
    </source>
</evidence>
<feature type="domain" description="BACK" evidence="4">
    <location>
        <begin position="93"/>
        <end position="192"/>
    </location>
</feature>
<organismHost>
    <name type="scientific">Felis catus</name>
    <name type="common">Cat</name>
    <name type="synonym">Felis silvestris catus</name>
    <dbReference type="NCBI Taxonomy" id="9685"/>
</organismHost>
<organismHost>
    <name type="scientific">Bos taurus</name>
    <name type="common">Bovine</name>
    <dbReference type="NCBI Taxonomy" id="9913"/>
</organismHost>
<name>A0A0K2YWQ9_COWPX</name>
<organismHost>
    <name type="scientific">Homo sapiens</name>
    <name type="common">Human</name>
    <dbReference type="NCBI Taxonomy" id="9606"/>
</organismHost>
<organismHost>
    <name type="scientific">Apodemus sylvaticus</name>
    <name type="common">European woodmouse</name>
    <dbReference type="NCBI Taxonomy" id="10129"/>
</organismHost>
<reference evidence="5" key="2">
    <citation type="submission" date="2015-05" db="EMBL/GenBank/DDBJ databases">
        <title>Utilizing next-generation sequencing to resolve the backbone and inform taxonomy of the Core Goodeniaceae.</title>
        <authorList>
            <person name="Michener P.S."/>
            <person name="Gardner A.G."/>
            <person name="Jabaily R.S."/>
            <person name="Sessa E."/>
        </authorList>
    </citation>
    <scope>NUCLEOTIDE SEQUENCE</scope>
    <source>
        <strain evidence="5">RatPox09</strain>
    </source>
</reference>
<proteinExistence type="inferred from homology"/>
<organismHost>
    <name type="scientific">Myodes glareolus</name>
    <name type="common">Bank vole</name>
    <name type="synonym">Clethrionomys glareolus</name>
    <dbReference type="NCBI Taxonomy" id="447135"/>
</organismHost>
<evidence type="ECO:0000256" key="2">
    <source>
        <dbReference type="ARBA" id="ARBA00034702"/>
    </source>
</evidence>
<evidence type="ECO:0000256" key="1">
    <source>
        <dbReference type="ARBA" id="ARBA00022518"/>
    </source>
</evidence>
<dbReference type="PIRSF" id="PIRSF003781">
    <property type="entry name" value="VAC_C5L"/>
    <property type="match status" value="1"/>
</dbReference>
<dbReference type="Pfam" id="PF07707">
    <property type="entry name" value="BACK"/>
    <property type="match status" value="1"/>
</dbReference>
<evidence type="ECO:0000256" key="3">
    <source>
        <dbReference type="ARBA" id="ARBA00034830"/>
    </source>
</evidence>
<dbReference type="PANTHER" id="PTHR45632:SF5">
    <property type="entry name" value="KELCH-LIKE PROTEIN 22"/>
    <property type="match status" value="1"/>
</dbReference>
<dbReference type="Proteomes" id="UP000164362">
    <property type="component" value="Segment"/>
</dbReference>
<keyword evidence="1" id="KW-0244">Early protein</keyword>
<gene>
    <name evidence="5" type="primary">CPXV032</name>
</gene>
<protein>
    <recommendedName>
        <fullName evidence="3">Protein OPG030</fullName>
    </recommendedName>
</protein>
<dbReference type="PANTHER" id="PTHR45632">
    <property type="entry name" value="LD33804P"/>
    <property type="match status" value="1"/>
</dbReference>
<evidence type="ECO:0000259" key="4">
    <source>
        <dbReference type="SMART" id="SM00875"/>
    </source>
</evidence>
<dbReference type="Gene3D" id="1.25.40.420">
    <property type="match status" value="1"/>
</dbReference>
<organism evidence="5">
    <name type="scientific">Cowpox virus</name>
    <name type="common">CPV</name>
    <dbReference type="NCBI Taxonomy" id="10243"/>
    <lineage>
        <taxon>Viruses</taxon>
        <taxon>Varidnaviria</taxon>
        <taxon>Bamfordvirae</taxon>
        <taxon>Nucleocytoviricota</taxon>
        <taxon>Pokkesviricetes</taxon>
        <taxon>Chitovirales</taxon>
        <taxon>Poxviridae</taxon>
        <taxon>Chordopoxvirinae</taxon>
        <taxon>Orthopoxvirus</taxon>
        <taxon>Orthopoxvirus cowpox</taxon>
    </lineage>
</organism>
<sequence>MKMDFYFMRLYKSLIMDMNRLDLDKLKHENIFSGNIIEDAKEFVFGSRKIYTDSVDDLIELYSLAKYLNNQNLKDVVIERMDYVCKYIGKDNWSTIYSFYKENGLRNSFLRQYINNNIEEICNTDQFLKLDVDSVCDILDNDEIVVTREYTILNMVLRWLENKRVNIDDFTKVMFVIRFKFITYSELTNAIEKIAPEYRQRLQDLYHMKITRPRHFDN</sequence>
<organismHost>
    <name type="scientific">Microtus agrestis</name>
    <name type="common">Short-tailed field vole</name>
    <dbReference type="NCBI Taxonomy" id="29092"/>
</organismHost>
<dbReference type="SMART" id="SM00875">
    <property type="entry name" value="BACK"/>
    <property type="match status" value="1"/>
</dbReference>
<comment type="similarity">
    <text evidence="2">Belongs to the orthopoxvirus OPG030 family.</text>
</comment>